<accession>A0A5N5FLB5</accession>
<evidence type="ECO:0000313" key="2">
    <source>
        <dbReference type="EMBL" id="KAB2603958.1"/>
    </source>
</evidence>
<reference evidence="2 3" key="1">
    <citation type="submission" date="2019-09" db="EMBL/GenBank/DDBJ databases">
        <authorList>
            <person name="Ou C."/>
        </authorList>
    </citation>
    <scope>NUCLEOTIDE SEQUENCE [LARGE SCALE GENOMIC DNA]</scope>
    <source>
        <strain evidence="2">S2</strain>
        <tissue evidence="2">Leaf</tissue>
    </source>
</reference>
<organism evidence="2 3">
    <name type="scientific">Pyrus ussuriensis x Pyrus communis</name>
    <dbReference type="NCBI Taxonomy" id="2448454"/>
    <lineage>
        <taxon>Eukaryota</taxon>
        <taxon>Viridiplantae</taxon>
        <taxon>Streptophyta</taxon>
        <taxon>Embryophyta</taxon>
        <taxon>Tracheophyta</taxon>
        <taxon>Spermatophyta</taxon>
        <taxon>Magnoliopsida</taxon>
        <taxon>eudicotyledons</taxon>
        <taxon>Gunneridae</taxon>
        <taxon>Pentapetalae</taxon>
        <taxon>rosids</taxon>
        <taxon>fabids</taxon>
        <taxon>Rosales</taxon>
        <taxon>Rosaceae</taxon>
        <taxon>Amygdaloideae</taxon>
        <taxon>Maleae</taxon>
        <taxon>Pyrus</taxon>
    </lineage>
</organism>
<comment type="caution">
    <text evidence="2">The sequence shown here is derived from an EMBL/GenBank/DDBJ whole genome shotgun (WGS) entry which is preliminary data.</text>
</comment>
<sequence length="174" mass="19297">MVVEELMDQKIMNQEHLEPEAESRKQIQKLETGEDDTRIPPSPPGFERTGKNQLPRQSLHTIDIRTGSIICGFVDAECDARYLINTLNNVPFSPQNDVAMGLPMVRRDGVPDVPGSSSSGPSTPPPSSNGLSTLNDLVASRTFLVIIRLSRGVLMQGQLEKEAKRFEFLMIDHL</sequence>
<name>A0A5N5FLB5_9ROSA</name>
<gene>
    <name evidence="2" type="ORF">D8674_038736</name>
</gene>
<protein>
    <submittedName>
        <fullName evidence="2">Uncharacterized protein</fullName>
    </submittedName>
</protein>
<feature type="region of interest" description="Disordered" evidence="1">
    <location>
        <begin position="1"/>
        <end position="52"/>
    </location>
</feature>
<feature type="compositionally biased region" description="Low complexity" evidence="1">
    <location>
        <begin position="111"/>
        <end position="121"/>
    </location>
</feature>
<dbReference type="AlphaFoldDB" id="A0A5N5FLB5"/>
<proteinExistence type="predicted"/>
<evidence type="ECO:0000256" key="1">
    <source>
        <dbReference type="SAM" id="MobiDB-lite"/>
    </source>
</evidence>
<feature type="region of interest" description="Disordered" evidence="1">
    <location>
        <begin position="105"/>
        <end position="132"/>
    </location>
</feature>
<dbReference type="Proteomes" id="UP000327157">
    <property type="component" value="Unassembled WGS sequence"/>
</dbReference>
<dbReference type="EMBL" id="SMOL01000657">
    <property type="protein sequence ID" value="KAB2603958.1"/>
    <property type="molecule type" value="Genomic_DNA"/>
</dbReference>
<keyword evidence="3" id="KW-1185">Reference proteome</keyword>
<evidence type="ECO:0000313" key="3">
    <source>
        <dbReference type="Proteomes" id="UP000327157"/>
    </source>
</evidence>
<reference evidence="2 3" key="2">
    <citation type="submission" date="2019-11" db="EMBL/GenBank/DDBJ databases">
        <title>A de novo genome assembly of a pear dwarfing rootstock.</title>
        <authorList>
            <person name="Wang F."/>
            <person name="Wang J."/>
            <person name="Li S."/>
            <person name="Zhang Y."/>
            <person name="Fang M."/>
            <person name="Ma L."/>
            <person name="Zhao Y."/>
            <person name="Jiang S."/>
        </authorList>
    </citation>
    <scope>NUCLEOTIDE SEQUENCE [LARGE SCALE GENOMIC DNA]</scope>
    <source>
        <strain evidence="2">S2</strain>
        <tissue evidence="2">Leaf</tissue>
    </source>
</reference>
<feature type="compositionally biased region" description="Basic and acidic residues" evidence="1">
    <location>
        <begin position="13"/>
        <end position="25"/>
    </location>
</feature>